<proteinExistence type="predicted"/>
<dbReference type="Proteomes" id="UP000248646">
    <property type="component" value="Unassembled WGS sequence"/>
</dbReference>
<dbReference type="RefSeq" id="WP_111440898.1">
    <property type="nucleotide sequence ID" value="NZ_QKZI01000011.1"/>
</dbReference>
<gene>
    <name evidence="2" type="ORF">C7437_11146</name>
</gene>
<reference evidence="2 3" key="1">
    <citation type="submission" date="2018-06" db="EMBL/GenBank/DDBJ databases">
        <title>Genomic Encyclopedia of Type Strains, Phase IV (KMG-IV): sequencing the most valuable type-strain genomes for metagenomic binning, comparative biology and taxonomic classification.</title>
        <authorList>
            <person name="Goeker M."/>
        </authorList>
    </citation>
    <scope>NUCLEOTIDE SEQUENCE [LARGE SCALE GENOMIC DNA]</scope>
    <source>
        <strain evidence="2 3">DSM 5</strain>
    </source>
</reference>
<keyword evidence="1" id="KW-0812">Transmembrane</keyword>
<dbReference type="EMBL" id="QKZI01000011">
    <property type="protein sequence ID" value="PZX02454.1"/>
    <property type="molecule type" value="Genomic_DNA"/>
</dbReference>
<organism evidence="2 3">
    <name type="scientific">Psychrobacillus insolitus</name>
    <dbReference type="NCBI Taxonomy" id="1461"/>
    <lineage>
        <taxon>Bacteria</taxon>
        <taxon>Bacillati</taxon>
        <taxon>Bacillota</taxon>
        <taxon>Bacilli</taxon>
        <taxon>Bacillales</taxon>
        <taxon>Bacillaceae</taxon>
        <taxon>Psychrobacillus</taxon>
    </lineage>
</organism>
<sequence length="92" mass="10210">MDKRKVGNILGITSILPVIISIIVFYVRRGPNTDIYFIINIFGILSIIGILFAMFSWKMSRQLILLIVGLIGNVFVLAVAFLLLLAMGISEP</sequence>
<protein>
    <recommendedName>
        <fullName evidence="4">YesK-like protein</fullName>
    </recommendedName>
</protein>
<evidence type="ECO:0008006" key="4">
    <source>
        <dbReference type="Google" id="ProtNLM"/>
    </source>
</evidence>
<feature type="transmembrane region" description="Helical" evidence="1">
    <location>
        <begin position="7"/>
        <end position="29"/>
    </location>
</feature>
<evidence type="ECO:0000313" key="2">
    <source>
        <dbReference type="EMBL" id="PZX02454.1"/>
    </source>
</evidence>
<keyword evidence="1" id="KW-1133">Transmembrane helix</keyword>
<name>A0A2W7MC54_9BACI</name>
<feature type="transmembrane region" description="Helical" evidence="1">
    <location>
        <begin position="63"/>
        <end position="89"/>
    </location>
</feature>
<keyword evidence="3" id="KW-1185">Reference proteome</keyword>
<evidence type="ECO:0000313" key="3">
    <source>
        <dbReference type="Proteomes" id="UP000248646"/>
    </source>
</evidence>
<comment type="caution">
    <text evidence="2">The sequence shown here is derived from an EMBL/GenBank/DDBJ whole genome shotgun (WGS) entry which is preliminary data.</text>
</comment>
<accession>A0A2W7MC54</accession>
<evidence type="ECO:0000256" key="1">
    <source>
        <dbReference type="SAM" id="Phobius"/>
    </source>
</evidence>
<dbReference type="AlphaFoldDB" id="A0A2W7MC54"/>
<keyword evidence="1" id="KW-0472">Membrane</keyword>
<feature type="transmembrane region" description="Helical" evidence="1">
    <location>
        <begin position="35"/>
        <end position="56"/>
    </location>
</feature>